<dbReference type="EMBL" id="MIPY01000041">
    <property type="protein sequence ID" value="OES25697.1"/>
    <property type="molecule type" value="Genomic_DNA"/>
</dbReference>
<gene>
    <name evidence="1" type="ORF">BFV95_4379</name>
</gene>
<accession>A0AB36FNX4</accession>
<dbReference type="AlphaFoldDB" id="A0AB36FNX4"/>
<dbReference type="Proteomes" id="UP000095392">
    <property type="component" value="Unassembled WGS sequence"/>
</dbReference>
<sequence>MSGALKGIEQILTVKLSFCYSRFEKQLDEFRCKFEDIEN</sequence>
<evidence type="ECO:0000313" key="2">
    <source>
        <dbReference type="Proteomes" id="UP000095392"/>
    </source>
</evidence>
<evidence type="ECO:0000313" key="1">
    <source>
        <dbReference type="EMBL" id="OES25697.1"/>
    </source>
</evidence>
<proteinExistence type="predicted"/>
<reference evidence="1 2" key="1">
    <citation type="submission" date="2016-09" db="EMBL/GenBank/DDBJ databases">
        <title>Draft Genome Sequence of four Alteromonas macleodii strains isolated from copper coupons and grown long-term at elevated copper levels.</title>
        <authorList>
            <person name="Cusick K."/>
            <person name="Dale J."/>
            <person name="Little B."/>
            <person name="Biffinger J."/>
        </authorList>
    </citation>
    <scope>NUCLEOTIDE SEQUENCE [LARGE SCALE GENOMIC DNA]</scope>
    <source>
        <strain evidence="1 2">KCP01</strain>
    </source>
</reference>
<comment type="caution">
    <text evidence="1">The sequence shown here is derived from an EMBL/GenBank/DDBJ whole genome shotgun (WGS) entry which is preliminary data.</text>
</comment>
<keyword evidence="2" id="KW-1185">Reference proteome</keyword>
<name>A0AB36FNX4_ALTMA</name>
<protein>
    <submittedName>
        <fullName evidence="1">Uncharacterized protein</fullName>
    </submittedName>
</protein>
<organism evidence="1 2">
    <name type="scientific">Alteromonas macleodii</name>
    <name type="common">Pseudoalteromonas macleodii</name>
    <dbReference type="NCBI Taxonomy" id="28108"/>
    <lineage>
        <taxon>Bacteria</taxon>
        <taxon>Pseudomonadati</taxon>
        <taxon>Pseudomonadota</taxon>
        <taxon>Gammaproteobacteria</taxon>
        <taxon>Alteromonadales</taxon>
        <taxon>Alteromonadaceae</taxon>
        <taxon>Alteromonas/Salinimonas group</taxon>
        <taxon>Alteromonas</taxon>
    </lineage>
</organism>